<keyword evidence="6" id="KW-0732">Signal</keyword>
<keyword evidence="4" id="KW-0272">Extracellular matrix</keyword>
<dbReference type="GO" id="GO:0005581">
    <property type="term" value="C:collagen trimer"/>
    <property type="evidence" value="ECO:0007669"/>
    <property type="project" value="UniProtKB-KW"/>
</dbReference>
<reference evidence="11" key="1">
    <citation type="submission" date="2022-07" db="EMBL/GenBank/DDBJ databases">
        <title>Chromosome-level genome of Muraenolepis orangiensis.</title>
        <authorList>
            <person name="Kim J."/>
        </authorList>
    </citation>
    <scope>NUCLEOTIDE SEQUENCE</scope>
    <source>
        <strain evidence="11">KU_S4_2022</strain>
        <tissue evidence="11">Muscle</tissue>
    </source>
</reference>
<evidence type="ECO:0000259" key="10">
    <source>
        <dbReference type="PROSITE" id="PS50871"/>
    </source>
</evidence>
<dbReference type="PANTHER" id="PTHR47385">
    <property type="entry name" value="CALPONIN"/>
    <property type="match status" value="1"/>
</dbReference>
<dbReference type="PRINTS" id="PR00888">
    <property type="entry name" value="SM22CALPONIN"/>
</dbReference>
<dbReference type="Gene3D" id="2.60.120.40">
    <property type="match status" value="1"/>
</dbReference>
<evidence type="ECO:0000256" key="3">
    <source>
        <dbReference type="ARBA" id="ARBA00022525"/>
    </source>
</evidence>
<dbReference type="OrthoDB" id="5875591at2759"/>
<dbReference type="GO" id="GO:0051015">
    <property type="term" value="F:actin filament binding"/>
    <property type="evidence" value="ECO:0007669"/>
    <property type="project" value="TreeGrafter"/>
</dbReference>
<comment type="similarity">
    <text evidence="2">Belongs to the calponin family.</text>
</comment>
<sequence length="570" mass="61261">MANRGPTYGLSKEVQEKIDQKYDQDLELRLVDWIVAQCGGNMERPQAGKHNFQHWLMDGTILCRLINSLYPRGKEPIKKILETQMAFKQMEKISHFLQATEAYGVITTDIFQTVDLWEGKDLAAVQRTLMALGSVAITKDDGHYRGDRDWFHRKAQGYRREFTEEQLRQGQSLIGLQMGSNRGASHILFAFSPQESVGPDCRPVSGVCRGCVSKHFGELNEMSASKTTVLQGRLCITLVLLLLAVRCVTQQQQQQEVTQTKGCGFPGIPGDPGHNGMPGRDGRDGLRGDKGVGGEFGAGGPVGKDGSHGEKGESGAVGPLGPKGKKGDNGERGPPGKMGPQGILGPTGLKGIIGEFGPPGPRGPKGDIGPLGTEGHQGDVGTQGDRGIQGPLGPPGRVGPKGHLGVQGPKGNMGYRGERGVRGETGERGQKGDTLVIPKSAFTVGLTEQTKLPTPDVPIRFNKIIYNQQDHYDPETGRFTCAVAGAYYFSYHITVFARNVKVALVKNGVKFIHTIDIYQSGEDQAAGGAVLNLAVADKVWLQVVGGELFNGLFADEDDDTTFSGFLIFGA</sequence>
<dbReference type="Pfam" id="PF01391">
    <property type="entry name" value="Collagen"/>
    <property type="match status" value="1"/>
</dbReference>
<evidence type="ECO:0000256" key="5">
    <source>
        <dbReference type="ARBA" id="ARBA00022553"/>
    </source>
</evidence>
<evidence type="ECO:0000256" key="4">
    <source>
        <dbReference type="ARBA" id="ARBA00022530"/>
    </source>
</evidence>
<evidence type="ECO:0000256" key="7">
    <source>
        <dbReference type="ARBA" id="ARBA00023119"/>
    </source>
</evidence>
<dbReference type="PROSITE" id="PS50021">
    <property type="entry name" value="CH"/>
    <property type="match status" value="1"/>
</dbReference>
<feature type="compositionally biased region" description="Basic and acidic residues" evidence="8">
    <location>
        <begin position="280"/>
        <end position="292"/>
    </location>
</feature>
<dbReference type="InterPro" id="IPR001073">
    <property type="entry name" value="C1q_dom"/>
</dbReference>
<dbReference type="InterPro" id="IPR008983">
    <property type="entry name" value="Tumour_necrosis_fac-like_dom"/>
</dbReference>
<feature type="region of interest" description="Disordered" evidence="8">
    <location>
        <begin position="260"/>
        <end position="344"/>
    </location>
</feature>
<evidence type="ECO:0000256" key="6">
    <source>
        <dbReference type="ARBA" id="ARBA00022729"/>
    </source>
</evidence>
<dbReference type="Proteomes" id="UP001148018">
    <property type="component" value="Unassembled WGS sequence"/>
</dbReference>
<organism evidence="11 12">
    <name type="scientific">Muraenolepis orangiensis</name>
    <name type="common">Patagonian moray cod</name>
    <dbReference type="NCBI Taxonomy" id="630683"/>
    <lineage>
        <taxon>Eukaryota</taxon>
        <taxon>Metazoa</taxon>
        <taxon>Chordata</taxon>
        <taxon>Craniata</taxon>
        <taxon>Vertebrata</taxon>
        <taxon>Euteleostomi</taxon>
        <taxon>Actinopterygii</taxon>
        <taxon>Neopterygii</taxon>
        <taxon>Teleostei</taxon>
        <taxon>Neoteleostei</taxon>
        <taxon>Acanthomorphata</taxon>
        <taxon>Zeiogadaria</taxon>
        <taxon>Gadariae</taxon>
        <taxon>Gadiformes</taxon>
        <taxon>Muraenolepidoidei</taxon>
        <taxon>Muraenolepididae</taxon>
        <taxon>Muraenolepis</taxon>
    </lineage>
</organism>
<feature type="domain" description="Calponin-homology (CH)" evidence="9">
    <location>
        <begin position="24"/>
        <end position="136"/>
    </location>
</feature>
<dbReference type="Pfam" id="PF00386">
    <property type="entry name" value="C1q"/>
    <property type="match status" value="1"/>
</dbReference>
<keyword evidence="5" id="KW-0597">Phosphoprotein</keyword>
<dbReference type="SMART" id="SM00110">
    <property type="entry name" value="C1Q"/>
    <property type="match status" value="1"/>
</dbReference>
<evidence type="ECO:0008006" key="13">
    <source>
        <dbReference type="Google" id="ProtNLM"/>
    </source>
</evidence>
<comment type="subcellular location">
    <subcellularLocation>
        <location evidence="1">Secreted</location>
        <location evidence="1">Extracellular space</location>
        <location evidence="1">Extracellular matrix</location>
    </subcellularLocation>
</comment>
<dbReference type="PRINTS" id="PR00890">
    <property type="entry name" value="TRANSGELIN"/>
</dbReference>
<keyword evidence="7" id="KW-0176">Collagen</keyword>
<dbReference type="Gene3D" id="1.10.418.10">
    <property type="entry name" value="Calponin-like domain"/>
    <property type="match status" value="1"/>
</dbReference>
<comment type="caution">
    <text evidence="11">The sequence shown here is derived from an EMBL/GenBank/DDBJ whole genome shotgun (WGS) entry which is preliminary data.</text>
</comment>
<dbReference type="InterPro" id="IPR003096">
    <property type="entry name" value="SM22_calponin"/>
</dbReference>
<dbReference type="SMART" id="SM00033">
    <property type="entry name" value="CH"/>
    <property type="match status" value="1"/>
</dbReference>
<dbReference type="Pfam" id="PF00307">
    <property type="entry name" value="CH"/>
    <property type="match status" value="1"/>
</dbReference>
<dbReference type="PROSITE" id="PS50871">
    <property type="entry name" value="C1Q"/>
    <property type="match status" value="1"/>
</dbReference>
<dbReference type="PRINTS" id="PR00007">
    <property type="entry name" value="COMPLEMNTC1Q"/>
</dbReference>
<accession>A0A9Q0EQ61</accession>
<evidence type="ECO:0000256" key="8">
    <source>
        <dbReference type="SAM" id="MobiDB-lite"/>
    </source>
</evidence>
<feature type="region of interest" description="Disordered" evidence="8">
    <location>
        <begin position="393"/>
        <end position="432"/>
    </location>
</feature>
<dbReference type="InterPro" id="IPR036872">
    <property type="entry name" value="CH_dom_sf"/>
</dbReference>
<evidence type="ECO:0000313" key="12">
    <source>
        <dbReference type="Proteomes" id="UP001148018"/>
    </source>
</evidence>
<evidence type="ECO:0000259" key="9">
    <source>
        <dbReference type="PROSITE" id="PS50021"/>
    </source>
</evidence>
<dbReference type="InterPro" id="IPR001715">
    <property type="entry name" value="CH_dom"/>
</dbReference>
<evidence type="ECO:0000256" key="2">
    <source>
        <dbReference type="ARBA" id="ARBA00009631"/>
    </source>
</evidence>
<keyword evidence="3" id="KW-0964">Secreted</keyword>
<dbReference type="AlphaFoldDB" id="A0A9Q0EQ61"/>
<protein>
    <recommendedName>
        <fullName evidence="13">Transgelin</fullName>
    </recommendedName>
</protein>
<gene>
    <name evidence="11" type="ORF">NHX12_021490</name>
</gene>
<dbReference type="InterPro" id="IPR050606">
    <property type="entry name" value="Calponin-like"/>
</dbReference>
<dbReference type="FunFam" id="2.60.120.40:FF:000001">
    <property type="entry name" value="Complement C1q B chain"/>
    <property type="match status" value="1"/>
</dbReference>
<evidence type="ECO:0000313" key="11">
    <source>
        <dbReference type="EMBL" id="KAJ3611475.1"/>
    </source>
</evidence>
<dbReference type="EMBL" id="JANIIK010000037">
    <property type="protein sequence ID" value="KAJ3611475.1"/>
    <property type="molecule type" value="Genomic_DNA"/>
</dbReference>
<dbReference type="SUPFAM" id="SSF49842">
    <property type="entry name" value="TNF-like"/>
    <property type="match status" value="1"/>
</dbReference>
<name>A0A9Q0EQ61_9TELE</name>
<dbReference type="PANTHER" id="PTHR47385:SF10">
    <property type="entry name" value="TRANSGELIN-3"/>
    <property type="match status" value="1"/>
</dbReference>
<dbReference type="GO" id="GO:0015629">
    <property type="term" value="C:actin cytoskeleton"/>
    <property type="evidence" value="ECO:0007669"/>
    <property type="project" value="TreeGrafter"/>
</dbReference>
<dbReference type="SUPFAM" id="SSF47576">
    <property type="entry name" value="Calponin-homology domain, CH-domain"/>
    <property type="match status" value="1"/>
</dbReference>
<proteinExistence type="inferred from homology"/>
<dbReference type="GO" id="GO:0007015">
    <property type="term" value="P:actin filament organization"/>
    <property type="evidence" value="ECO:0007669"/>
    <property type="project" value="TreeGrafter"/>
</dbReference>
<dbReference type="FunFam" id="1.10.418.10:FF:000039">
    <property type="entry name" value="Transgelin"/>
    <property type="match status" value="1"/>
</dbReference>
<feature type="compositionally biased region" description="Gly residues" evidence="8">
    <location>
        <begin position="293"/>
        <end position="303"/>
    </location>
</feature>
<feature type="domain" description="C1q" evidence="10">
    <location>
        <begin position="435"/>
        <end position="570"/>
    </location>
</feature>
<dbReference type="InterPro" id="IPR008160">
    <property type="entry name" value="Collagen"/>
</dbReference>
<evidence type="ECO:0000256" key="1">
    <source>
        <dbReference type="ARBA" id="ARBA00004498"/>
    </source>
</evidence>
<keyword evidence="12" id="KW-1185">Reference proteome</keyword>
<feature type="compositionally biased region" description="Basic and acidic residues" evidence="8">
    <location>
        <begin position="416"/>
        <end position="431"/>
    </location>
</feature>